<evidence type="ECO:0000313" key="2">
    <source>
        <dbReference type="Proteomes" id="UP000735302"/>
    </source>
</evidence>
<gene>
    <name evidence="1" type="ORF">PoB_005493300</name>
</gene>
<reference evidence="1 2" key="1">
    <citation type="journal article" date="2021" name="Elife">
        <title>Chloroplast acquisition without the gene transfer in kleptoplastic sea slugs, Plakobranchus ocellatus.</title>
        <authorList>
            <person name="Maeda T."/>
            <person name="Takahashi S."/>
            <person name="Yoshida T."/>
            <person name="Shimamura S."/>
            <person name="Takaki Y."/>
            <person name="Nagai Y."/>
            <person name="Toyoda A."/>
            <person name="Suzuki Y."/>
            <person name="Arimoto A."/>
            <person name="Ishii H."/>
            <person name="Satoh N."/>
            <person name="Nishiyama T."/>
            <person name="Hasebe M."/>
            <person name="Maruyama T."/>
            <person name="Minagawa J."/>
            <person name="Obokata J."/>
            <person name="Shigenobu S."/>
        </authorList>
    </citation>
    <scope>NUCLEOTIDE SEQUENCE [LARGE SCALE GENOMIC DNA]</scope>
</reference>
<dbReference type="Proteomes" id="UP000735302">
    <property type="component" value="Unassembled WGS sequence"/>
</dbReference>
<organism evidence="1 2">
    <name type="scientific">Plakobranchus ocellatus</name>
    <dbReference type="NCBI Taxonomy" id="259542"/>
    <lineage>
        <taxon>Eukaryota</taxon>
        <taxon>Metazoa</taxon>
        <taxon>Spiralia</taxon>
        <taxon>Lophotrochozoa</taxon>
        <taxon>Mollusca</taxon>
        <taxon>Gastropoda</taxon>
        <taxon>Heterobranchia</taxon>
        <taxon>Euthyneura</taxon>
        <taxon>Panpulmonata</taxon>
        <taxon>Sacoglossa</taxon>
        <taxon>Placobranchoidea</taxon>
        <taxon>Plakobranchidae</taxon>
        <taxon>Plakobranchus</taxon>
    </lineage>
</organism>
<name>A0AAV4CA95_9GAST</name>
<dbReference type="AlphaFoldDB" id="A0AAV4CA95"/>
<accession>A0AAV4CA95</accession>
<proteinExistence type="predicted"/>
<protein>
    <submittedName>
        <fullName evidence="1">Uncharacterized protein</fullName>
    </submittedName>
</protein>
<dbReference type="EMBL" id="BLXT01006043">
    <property type="protein sequence ID" value="GFO28428.1"/>
    <property type="molecule type" value="Genomic_DNA"/>
</dbReference>
<sequence>MKRPQARTLDYREGSEHTNFVSYGSAFGRELGGTHSTNYNFVCIIRVGGTGDSGRLRGGHGTWELTQTCTEAQWSLLSASLRL</sequence>
<keyword evidence="2" id="KW-1185">Reference proteome</keyword>
<comment type="caution">
    <text evidence="1">The sequence shown here is derived from an EMBL/GenBank/DDBJ whole genome shotgun (WGS) entry which is preliminary data.</text>
</comment>
<evidence type="ECO:0000313" key="1">
    <source>
        <dbReference type="EMBL" id="GFO28428.1"/>
    </source>
</evidence>